<gene>
    <name evidence="1" type="ORF">H8B21_04380</name>
</gene>
<sequence>MDKNTKKRASYNTLVIERLHEKYGYSKNYIRECINGTRKAEVADILKREYTELEERVKIALGG</sequence>
<accession>A0ABR7XNQ3</accession>
<organism evidence="1 2">
    <name type="scientific">Sphingobacterium chuzhouense</name>
    <dbReference type="NCBI Taxonomy" id="1742264"/>
    <lineage>
        <taxon>Bacteria</taxon>
        <taxon>Pseudomonadati</taxon>
        <taxon>Bacteroidota</taxon>
        <taxon>Sphingobacteriia</taxon>
        <taxon>Sphingobacteriales</taxon>
        <taxon>Sphingobacteriaceae</taxon>
        <taxon>Sphingobacterium</taxon>
    </lineage>
</organism>
<name>A0ABR7XNQ3_9SPHI</name>
<reference evidence="1 2" key="1">
    <citation type="submission" date="2020-08" db="EMBL/GenBank/DDBJ databases">
        <title>Sphingobacterium sp. DN00404 isolated from aquaculture water.</title>
        <authorList>
            <person name="Zhang M."/>
        </authorList>
    </citation>
    <scope>NUCLEOTIDE SEQUENCE [LARGE SCALE GENOMIC DNA]</scope>
    <source>
        <strain evidence="1 2">KCTC 42746</strain>
    </source>
</reference>
<evidence type="ECO:0000313" key="2">
    <source>
        <dbReference type="Proteomes" id="UP000651112"/>
    </source>
</evidence>
<dbReference type="Proteomes" id="UP000651112">
    <property type="component" value="Unassembled WGS sequence"/>
</dbReference>
<dbReference type="RefSeq" id="WP_190312545.1">
    <property type="nucleotide sequence ID" value="NZ_JACNYL010000001.1"/>
</dbReference>
<keyword evidence="2" id="KW-1185">Reference proteome</keyword>
<comment type="caution">
    <text evidence="1">The sequence shown here is derived from an EMBL/GenBank/DDBJ whole genome shotgun (WGS) entry which is preliminary data.</text>
</comment>
<proteinExistence type="predicted"/>
<evidence type="ECO:0000313" key="1">
    <source>
        <dbReference type="EMBL" id="MBD1420805.1"/>
    </source>
</evidence>
<dbReference type="EMBL" id="JACNYL010000001">
    <property type="protein sequence ID" value="MBD1420805.1"/>
    <property type="molecule type" value="Genomic_DNA"/>
</dbReference>
<protein>
    <submittedName>
        <fullName evidence="1">Uncharacterized protein</fullName>
    </submittedName>
</protein>